<keyword evidence="3" id="KW-1185">Reference proteome</keyword>
<organism evidence="2 3">
    <name type="scientific">Elysia crispata</name>
    <name type="common">lettuce slug</name>
    <dbReference type="NCBI Taxonomy" id="231223"/>
    <lineage>
        <taxon>Eukaryota</taxon>
        <taxon>Metazoa</taxon>
        <taxon>Spiralia</taxon>
        <taxon>Lophotrochozoa</taxon>
        <taxon>Mollusca</taxon>
        <taxon>Gastropoda</taxon>
        <taxon>Heterobranchia</taxon>
        <taxon>Euthyneura</taxon>
        <taxon>Panpulmonata</taxon>
        <taxon>Sacoglossa</taxon>
        <taxon>Placobranchoidea</taxon>
        <taxon>Plakobranchidae</taxon>
        <taxon>Elysia</taxon>
    </lineage>
</organism>
<dbReference type="AlphaFoldDB" id="A0AAE0Y6L3"/>
<evidence type="ECO:0000313" key="2">
    <source>
        <dbReference type="EMBL" id="KAK3734641.1"/>
    </source>
</evidence>
<feature type="region of interest" description="Disordered" evidence="1">
    <location>
        <begin position="59"/>
        <end position="78"/>
    </location>
</feature>
<comment type="caution">
    <text evidence="2">The sequence shown here is derived from an EMBL/GenBank/DDBJ whole genome shotgun (WGS) entry which is preliminary data.</text>
</comment>
<dbReference type="EMBL" id="JAWDGP010006844">
    <property type="protein sequence ID" value="KAK3734641.1"/>
    <property type="molecule type" value="Genomic_DNA"/>
</dbReference>
<name>A0AAE0Y6L3_9GAST</name>
<evidence type="ECO:0000256" key="1">
    <source>
        <dbReference type="SAM" id="MobiDB-lite"/>
    </source>
</evidence>
<proteinExistence type="predicted"/>
<protein>
    <submittedName>
        <fullName evidence="2">Uncharacterized protein</fullName>
    </submittedName>
</protein>
<evidence type="ECO:0000313" key="3">
    <source>
        <dbReference type="Proteomes" id="UP001283361"/>
    </source>
</evidence>
<reference evidence="2" key="1">
    <citation type="journal article" date="2023" name="G3 (Bethesda)">
        <title>A reference genome for the long-term kleptoplast-retaining sea slug Elysia crispata morphotype clarki.</title>
        <authorList>
            <person name="Eastman K.E."/>
            <person name="Pendleton A.L."/>
            <person name="Shaikh M.A."/>
            <person name="Suttiyut T."/>
            <person name="Ogas R."/>
            <person name="Tomko P."/>
            <person name="Gavelis G."/>
            <person name="Widhalm J.R."/>
            <person name="Wisecaver J.H."/>
        </authorList>
    </citation>
    <scope>NUCLEOTIDE SEQUENCE</scope>
    <source>
        <strain evidence="2">ECLA1</strain>
    </source>
</reference>
<gene>
    <name evidence="2" type="ORF">RRG08_003548</name>
</gene>
<accession>A0AAE0Y6L3</accession>
<dbReference type="Proteomes" id="UP001283361">
    <property type="component" value="Unassembled WGS sequence"/>
</dbReference>
<sequence>MRHERHQSPADNRGKIMVMISSQLTTLTNDNTPGPPWSAPIVPGPAILTSGPNTSVALTPGAQLTRPPLTSLMVPEGQ</sequence>